<dbReference type="Gene3D" id="3.40.30.10">
    <property type="entry name" value="Glutaredoxin"/>
    <property type="match status" value="1"/>
</dbReference>
<dbReference type="GO" id="GO:0042254">
    <property type="term" value="P:ribosome biogenesis"/>
    <property type="evidence" value="ECO:0007669"/>
    <property type="project" value="InterPro"/>
</dbReference>
<feature type="domain" description="DSBA-like thioredoxin" evidence="3">
    <location>
        <begin position="562"/>
        <end position="729"/>
    </location>
</feature>
<reference evidence="5" key="1">
    <citation type="submission" date="2021-05" db="EMBL/GenBank/DDBJ databases">
        <title>The genome of the haptophyte Pavlova lutheri (Diacronema luteri, Pavlovales) - a model for lipid biosynthesis in eukaryotic algae.</title>
        <authorList>
            <person name="Hulatt C.J."/>
            <person name="Posewitz M.C."/>
        </authorList>
    </citation>
    <scope>NUCLEOTIDE SEQUENCE</scope>
    <source>
        <strain evidence="5">NIVA-4/92</strain>
    </source>
</reference>
<dbReference type="PANTHER" id="PTHR12455">
    <property type="entry name" value="NUCLEOLAR COMPLEX PROTEIN 4"/>
    <property type="match status" value="1"/>
</dbReference>
<evidence type="ECO:0000313" key="6">
    <source>
        <dbReference type="Proteomes" id="UP000751190"/>
    </source>
</evidence>
<organism evidence="5 6">
    <name type="scientific">Diacronema lutheri</name>
    <name type="common">Unicellular marine alga</name>
    <name type="synonym">Monochrysis lutheri</name>
    <dbReference type="NCBI Taxonomy" id="2081491"/>
    <lineage>
        <taxon>Eukaryota</taxon>
        <taxon>Haptista</taxon>
        <taxon>Haptophyta</taxon>
        <taxon>Pavlovophyceae</taxon>
        <taxon>Pavlovales</taxon>
        <taxon>Pavlovaceae</taxon>
        <taxon>Diacronema</taxon>
    </lineage>
</organism>
<comment type="similarity">
    <text evidence="1">Belongs to the CBF/MAK21 family.</text>
</comment>
<feature type="region of interest" description="Disordered" evidence="2">
    <location>
        <begin position="432"/>
        <end position="463"/>
    </location>
</feature>
<dbReference type="InterPro" id="IPR001853">
    <property type="entry name" value="DSBA-like_thioredoxin_dom"/>
</dbReference>
<dbReference type="GO" id="GO:0032040">
    <property type="term" value="C:small-subunit processome"/>
    <property type="evidence" value="ECO:0007669"/>
    <property type="project" value="TreeGrafter"/>
</dbReference>
<gene>
    <name evidence="5" type="ORF">KFE25_001505</name>
</gene>
<dbReference type="AlphaFoldDB" id="A0A8J6C871"/>
<dbReference type="InterPro" id="IPR027193">
    <property type="entry name" value="Noc4"/>
</dbReference>
<dbReference type="PANTHER" id="PTHR12455:SF0">
    <property type="entry name" value="NUCLEOLAR COMPLEX PROTEIN 4 HOMOLOG"/>
    <property type="match status" value="1"/>
</dbReference>
<evidence type="ECO:0000256" key="1">
    <source>
        <dbReference type="ARBA" id="ARBA00007797"/>
    </source>
</evidence>
<evidence type="ECO:0000256" key="2">
    <source>
        <dbReference type="SAM" id="MobiDB-lite"/>
    </source>
</evidence>
<dbReference type="Pfam" id="PF01323">
    <property type="entry name" value="DSBA"/>
    <property type="match status" value="1"/>
</dbReference>
<dbReference type="Proteomes" id="UP000751190">
    <property type="component" value="Unassembled WGS sequence"/>
</dbReference>
<dbReference type="InterPro" id="IPR005612">
    <property type="entry name" value="CCAAT-binding_factor"/>
</dbReference>
<feature type="domain" description="CCAAT-binding factor" evidence="4">
    <location>
        <begin position="322"/>
        <end position="492"/>
    </location>
</feature>
<evidence type="ECO:0000259" key="4">
    <source>
        <dbReference type="Pfam" id="PF03914"/>
    </source>
</evidence>
<accession>A0A8J6C871</accession>
<dbReference type="GO" id="GO:0030692">
    <property type="term" value="C:Noc4p-Nop14p complex"/>
    <property type="evidence" value="ECO:0007669"/>
    <property type="project" value="TreeGrafter"/>
</dbReference>
<proteinExistence type="inferred from homology"/>
<keyword evidence="6" id="KW-1185">Reference proteome</keyword>
<dbReference type="EMBL" id="JAGTXO010000055">
    <property type="protein sequence ID" value="KAG8458213.1"/>
    <property type="molecule type" value="Genomic_DNA"/>
</dbReference>
<evidence type="ECO:0008006" key="7">
    <source>
        <dbReference type="Google" id="ProtNLM"/>
    </source>
</evidence>
<comment type="caution">
    <text evidence="5">The sequence shown here is derived from an EMBL/GenBank/DDBJ whole genome shotgun (WGS) entry which is preliminary data.</text>
</comment>
<dbReference type="InterPro" id="IPR036249">
    <property type="entry name" value="Thioredoxin-like_sf"/>
</dbReference>
<evidence type="ECO:0000259" key="3">
    <source>
        <dbReference type="Pfam" id="PF01323"/>
    </source>
</evidence>
<protein>
    <recommendedName>
        <fullName evidence="7">CCAAT-binding factor domain-containing protein</fullName>
    </recommendedName>
</protein>
<dbReference type="OMA" id="WEEIFED"/>
<name>A0A8J6C871_DIALT</name>
<evidence type="ECO:0000313" key="5">
    <source>
        <dbReference type="EMBL" id="KAG8458213.1"/>
    </source>
</evidence>
<dbReference type="GO" id="GO:0016491">
    <property type="term" value="F:oxidoreductase activity"/>
    <property type="evidence" value="ECO:0007669"/>
    <property type="project" value="InterPro"/>
</dbReference>
<feature type="compositionally biased region" description="Low complexity" evidence="2">
    <location>
        <begin position="432"/>
        <end position="456"/>
    </location>
</feature>
<dbReference type="SUPFAM" id="SSF52833">
    <property type="entry name" value="Thioredoxin-like"/>
    <property type="match status" value="1"/>
</dbReference>
<dbReference type="OrthoDB" id="10263185at2759"/>
<dbReference type="Pfam" id="PF03914">
    <property type="entry name" value="CBF"/>
    <property type="match status" value="1"/>
</dbReference>
<sequence length="743" mass="80580">MADDADAEVARVRALAAHVGASRRHANDLVELIALCSSDEPRVALAAVQSCRALFDGWSRSADLVAAAGVDSGDATGVYRRWLADKYAGWLDTLGVLVARHESMGVRLPALDTLLHMARGEAARVARDDAPRTATLGRVDGALGIACSALTACASCEPVLLAHLKKGYLLQFCDVSYYVTQHAARLAERLGARNRCTAAKCARVLDVLMLVRPPAGDFDPAATRFLALEALDAGAVPARGTRKRAAPVEAVLPADARRLLSARVHRLAFQAAWLALLKLPLARADVRRVLLRCEERILPHFARPLLLSGYLLQAYSGGGLLSLLALSSLHVLMQEHNLECPDFFAKLYALLDERALRSAYRERFFLMCELFLSSALLPAHLTAAFAKRLARLAFHAPPDGCQIALALALNLLIRHPELCSLVHRAPALGGSADGETAAGGDAAAPADARPPIDGDPYLPNEPLPERSRALESSLWEVESLRAHYLPAVSQLAHKFALQMHGAGAKVGRLDVDDFTAGSFASLTRQELRWRKGRPTALAYRKRRALFADDEPGAAGLACFSVVTWRPFQLDPHAPREGVTKREAYALKFGPQRAAAMLSPSNPMVQRFRELGIEVSYEGLTGQTFDAHRLIAHAEKVGGVAMQNKLMDELFLDYFARDRYPGSPAVLLDAAERAGVPDARLVTEDEGYLADEVRAQMRTYARGVRGVPHFIVDSGKLVVSGAQPQDAWEEIFEDALAKARQASA</sequence>